<gene>
    <name evidence="1" type="ORF">GPUH_LOCUS26177</name>
</gene>
<protein>
    <submittedName>
        <fullName evidence="3">Transcriptional regulator</fullName>
    </submittedName>
</protein>
<sequence>MTTTEQLKRAETMEEVLQILKITDYLPNFQSANIVQASALTLLKEADLKVRNRRVCSTSCAIEVDFAVPTEK</sequence>
<dbReference type="EMBL" id="UYRT01109118">
    <property type="protein sequence ID" value="VDN45202.1"/>
    <property type="molecule type" value="Genomic_DNA"/>
</dbReference>
<name>A0A183EYY6_9BILA</name>
<accession>A0A183EYY6</accession>
<proteinExistence type="predicted"/>
<keyword evidence="2" id="KW-1185">Reference proteome</keyword>
<evidence type="ECO:0000313" key="1">
    <source>
        <dbReference type="EMBL" id="VDN45202.1"/>
    </source>
</evidence>
<dbReference type="AlphaFoldDB" id="A0A183EYY6"/>
<reference evidence="1 2" key="2">
    <citation type="submission" date="2018-11" db="EMBL/GenBank/DDBJ databases">
        <authorList>
            <consortium name="Pathogen Informatics"/>
        </authorList>
    </citation>
    <scope>NUCLEOTIDE SEQUENCE [LARGE SCALE GENOMIC DNA]</scope>
</reference>
<organism evidence="3">
    <name type="scientific">Gongylonema pulchrum</name>
    <dbReference type="NCBI Taxonomy" id="637853"/>
    <lineage>
        <taxon>Eukaryota</taxon>
        <taxon>Metazoa</taxon>
        <taxon>Ecdysozoa</taxon>
        <taxon>Nematoda</taxon>
        <taxon>Chromadorea</taxon>
        <taxon>Rhabditida</taxon>
        <taxon>Spirurina</taxon>
        <taxon>Spiruromorpha</taxon>
        <taxon>Spiruroidea</taxon>
        <taxon>Gongylonematidae</taxon>
        <taxon>Gongylonema</taxon>
    </lineage>
</organism>
<evidence type="ECO:0000313" key="2">
    <source>
        <dbReference type="Proteomes" id="UP000271098"/>
    </source>
</evidence>
<reference evidence="3" key="1">
    <citation type="submission" date="2016-06" db="UniProtKB">
        <authorList>
            <consortium name="WormBaseParasite"/>
        </authorList>
    </citation>
    <scope>IDENTIFICATION</scope>
</reference>
<evidence type="ECO:0000313" key="3">
    <source>
        <dbReference type="WBParaSite" id="GPUH_0002620701-mRNA-1"/>
    </source>
</evidence>
<dbReference type="WBParaSite" id="GPUH_0002620701-mRNA-1">
    <property type="protein sequence ID" value="GPUH_0002620701-mRNA-1"/>
    <property type="gene ID" value="GPUH_0002620701"/>
</dbReference>
<dbReference type="OrthoDB" id="5813594at2759"/>
<dbReference type="Proteomes" id="UP000271098">
    <property type="component" value="Unassembled WGS sequence"/>
</dbReference>